<evidence type="ECO:0000256" key="6">
    <source>
        <dbReference type="ARBA" id="ARBA00023242"/>
    </source>
</evidence>
<evidence type="ECO:0000256" key="1">
    <source>
        <dbReference type="ARBA" id="ARBA00004123"/>
    </source>
</evidence>
<dbReference type="Gene3D" id="2.30.30.140">
    <property type="match status" value="1"/>
</dbReference>
<dbReference type="CDD" id="cd20404">
    <property type="entry name" value="Tudor_Agenet_AtEML-like"/>
    <property type="match status" value="1"/>
</dbReference>
<feature type="compositionally biased region" description="Basic and acidic residues" evidence="8">
    <location>
        <begin position="272"/>
        <end position="295"/>
    </location>
</feature>
<feature type="compositionally biased region" description="Polar residues" evidence="8">
    <location>
        <begin position="859"/>
        <end position="869"/>
    </location>
</feature>
<comment type="caution">
    <text evidence="9">The sequence shown here is derived from an EMBL/GenBank/DDBJ whole genome shotgun (WGS) entry which is preliminary data.</text>
</comment>
<comment type="subcellular location">
    <subcellularLocation>
        <location evidence="1">Nucleus</location>
    </subcellularLocation>
</comment>
<evidence type="ECO:0000256" key="5">
    <source>
        <dbReference type="ARBA" id="ARBA00023204"/>
    </source>
</evidence>
<feature type="region of interest" description="Disordered" evidence="8">
    <location>
        <begin position="803"/>
        <end position="1082"/>
    </location>
</feature>
<sequence>MTPKDNEQEHQIEEVGNKLANPPTDVQQLLSLLDNAENFLSGVEQCPPLSMHDALRPSMKALVSRDLLRHSDLDVRVAIASCLSEITRITAPDAPYDDDLMKEIFGLIVGAFKDLDEMSSRSFSKRVSILETVAKVRSCVLMLDLECDDLILEMFHHFLNTIRLKHSYTVFSSMETVMTLVIEESENISAKLLSCLLDQLRVDKKNIIPPAKKLAEKVLANCALKLKPYMVDLFKNICVPLTDYSKIVTAVCHGNISTFLQNEMNSSETQADDGKFPDTTHHDEQPQGSAKHDHTVVSPEKAVTDANKVAVDTGKPVANADKAVTGADISSKPVTSNGTFQIGNGDSVASKPKTDFFEHVSQVRDTGGSSLTGSDNLGLGATKVNIGLNISSLKGRKRKASGKLLVNNHHNQIDDKKETPAVTGRKKGRNKEAELPKTVPISFKEVETSACSLPGKMNNLEPTLGLDNVEASISLNSPNEQDGTHSRKGRPPRSKQFGKKKAVGKAPRDGSSSASGRSRILESTQIINGDVPMREPSSKKSDVISESEGNLLQRSSSKSHPGSAEDSKTIPTTAICDSETNELDGTHSSSAALHIPNAHQGTQSRKGRPPRKKKIGKRKAVGKSATDGSSSASGHKGLLETNQGNLPVSMPSSKKSEVISESEKMHANFAEDSKTAPTTATCDSETKNHRQRGRSGSQREVREVDLAGQNHTVSTKKLKGGLHVEDKDKEITVKTSGMRKPRRIFNEKLVGSKIRVWWPDDERFYDGVVQSFDRISKMHTILYNDDDIEVLLLKKERWEPAEVETQTDVVQEKNTPDIIAAKPSNKKAKGRRGKATSVETETGSPLKKVAADETKSDSPLKSPNSTVKNESNDMVPKRKGRPPGKVLSAETHKDSIKGKGRSAKRRKIDNQINENVDKLEKEKAGGAINIHQSISGDKVNNKTTKSLEEVDNDTTKMRGKSKGSSSKSSKSSSPKLRKKSGDVDDSGIKSKSKKKSGDVNDSRVKSKEEVSPRIESADIHQKKPGRRSAKGSGWKARGGMKLTITRDLTENDTPHNDQANKAGVAEARNTSGKKRKRGRGGR</sequence>
<feature type="compositionally biased region" description="Basic and acidic residues" evidence="8">
    <location>
        <begin position="1"/>
        <end position="16"/>
    </location>
</feature>
<feature type="region of interest" description="Disordered" evidence="8">
    <location>
        <begin position="409"/>
        <end position="440"/>
    </location>
</feature>
<dbReference type="EMBL" id="JBBWWR010000015">
    <property type="protein sequence ID" value="KAK8950002.1"/>
    <property type="molecule type" value="Genomic_DNA"/>
</dbReference>
<evidence type="ECO:0000313" key="9">
    <source>
        <dbReference type="EMBL" id="KAK8950002.1"/>
    </source>
</evidence>
<dbReference type="Proteomes" id="UP001412067">
    <property type="component" value="Unassembled WGS sequence"/>
</dbReference>
<feature type="compositionally biased region" description="Polar residues" evidence="8">
    <location>
        <begin position="547"/>
        <end position="560"/>
    </location>
</feature>
<keyword evidence="3" id="KW-0227">DNA damage</keyword>
<feature type="region of interest" description="Disordered" evidence="8">
    <location>
        <begin position="266"/>
        <end position="297"/>
    </location>
</feature>
<dbReference type="SUPFAM" id="SSF48371">
    <property type="entry name" value="ARM repeat"/>
    <property type="match status" value="1"/>
</dbReference>
<dbReference type="InterPro" id="IPR016024">
    <property type="entry name" value="ARM-type_fold"/>
</dbReference>
<proteinExistence type="predicted"/>
<evidence type="ECO:0000256" key="2">
    <source>
        <dbReference type="ARBA" id="ARBA00022618"/>
    </source>
</evidence>
<dbReference type="InterPro" id="IPR039776">
    <property type="entry name" value="Pds5"/>
</dbReference>
<keyword evidence="6" id="KW-0539">Nucleus</keyword>
<name>A0ABR2LT17_9ASPA</name>
<feature type="compositionally biased region" description="Basic and acidic residues" evidence="8">
    <location>
        <begin position="849"/>
        <end position="858"/>
    </location>
</feature>
<accession>A0ABR2LT17</accession>
<feature type="compositionally biased region" description="Basic and acidic residues" evidence="8">
    <location>
        <begin position="995"/>
        <end position="1021"/>
    </location>
</feature>
<keyword evidence="10" id="KW-1185">Reference proteome</keyword>
<feature type="compositionally biased region" description="Basic residues" evidence="8">
    <location>
        <begin position="1071"/>
        <end position="1082"/>
    </location>
</feature>
<feature type="region of interest" description="Disordered" evidence="8">
    <location>
        <begin position="594"/>
        <end position="712"/>
    </location>
</feature>
<feature type="compositionally biased region" description="Basic and acidic residues" evidence="8">
    <location>
        <begin position="654"/>
        <end position="674"/>
    </location>
</feature>
<feature type="compositionally biased region" description="Basic residues" evidence="8">
    <location>
        <begin position="898"/>
        <end position="907"/>
    </location>
</feature>
<feature type="compositionally biased region" description="Low complexity" evidence="8">
    <location>
        <begin position="962"/>
        <end position="974"/>
    </location>
</feature>
<feature type="compositionally biased region" description="Basic residues" evidence="8">
    <location>
        <begin position="824"/>
        <end position="834"/>
    </location>
</feature>
<evidence type="ECO:0000256" key="7">
    <source>
        <dbReference type="ARBA" id="ARBA00023306"/>
    </source>
</evidence>
<reference evidence="9 10" key="1">
    <citation type="journal article" date="2022" name="Nat. Plants">
        <title>Genomes of leafy and leafless Platanthera orchids illuminate the evolution of mycoheterotrophy.</title>
        <authorList>
            <person name="Li M.H."/>
            <person name="Liu K.W."/>
            <person name="Li Z."/>
            <person name="Lu H.C."/>
            <person name="Ye Q.L."/>
            <person name="Zhang D."/>
            <person name="Wang J.Y."/>
            <person name="Li Y.F."/>
            <person name="Zhong Z.M."/>
            <person name="Liu X."/>
            <person name="Yu X."/>
            <person name="Liu D.K."/>
            <person name="Tu X.D."/>
            <person name="Liu B."/>
            <person name="Hao Y."/>
            <person name="Liao X.Y."/>
            <person name="Jiang Y.T."/>
            <person name="Sun W.H."/>
            <person name="Chen J."/>
            <person name="Chen Y.Q."/>
            <person name="Ai Y."/>
            <person name="Zhai J.W."/>
            <person name="Wu S.S."/>
            <person name="Zhou Z."/>
            <person name="Hsiao Y.Y."/>
            <person name="Wu W.L."/>
            <person name="Chen Y.Y."/>
            <person name="Lin Y.F."/>
            <person name="Hsu J.L."/>
            <person name="Li C.Y."/>
            <person name="Wang Z.W."/>
            <person name="Zhao X."/>
            <person name="Zhong W.Y."/>
            <person name="Ma X.K."/>
            <person name="Ma L."/>
            <person name="Huang J."/>
            <person name="Chen G.Z."/>
            <person name="Huang M.Z."/>
            <person name="Huang L."/>
            <person name="Peng D.H."/>
            <person name="Luo Y.B."/>
            <person name="Zou S.Q."/>
            <person name="Chen S.P."/>
            <person name="Lan S."/>
            <person name="Tsai W.C."/>
            <person name="Van de Peer Y."/>
            <person name="Liu Z.J."/>
        </authorList>
    </citation>
    <scope>NUCLEOTIDE SEQUENCE [LARGE SCALE GENOMIC DNA]</scope>
    <source>
        <strain evidence="9">Lor288</strain>
    </source>
</reference>
<feature type="region of interest" description="Disordered" evidence="8">
    <location>
        <begin position="1"/>
        <end position="21"/>
    </location>
</feature>
<feature type="compositionally biased region" description="Basic and acidic residues" evidence="8">
    <location>
        <begin position="915"/>
        <end position="924"/>
    </location>
</feature>
<feature type="compositionally biased region" description="Basic and acidic residues" evidence="8">
    <location>
        <begin position="532"/>
        <end position="543"/>
    </location>
</feature>
<keyword evidence="4" id="KW-0498">Mitosis</keyword>
<evidence type="ECO:0000256" key="3">
    <source>
        <dbReference type="ARBA" id="ARBA00022763"/>
    </source>
</evidence>
<keyword evidence="7" id="KW-0131">Cell cycle</keyword>
<dbReference type="SUPFAM" id="SSF63748">
    <property type="entry name" value="Tudor/PWWP/MBT"/>
    <property type="match status" value="1"/>
</dbReference>
<evidence type="ECO:0000256" key="4">
    <source>
        <dbReference type="ARBA" id="ARBA00022776"/>
    </source>
</evidence>
<gene>
    <name evidence="9" type="ORF">KSP40_PGU002669</name>
</gene>
<evidence type="ECO:0000313" key="10">
    <source>
        <dbReference type="Proteomes" id="UP001412067"/>
    </source>
</evidence>
<keyword evidence="2" id="KW-0132">Cell division</keyword>
<feature type="compositionally biased region" description="Basic and acidic residues" evidence="8">
    <location>
        <begin position="945"/>
        <end position="956"/>
    </location>
</feature>
<feature type="compositionally biased region" description="Basic and acidic residues" evidence="8">
    <location>
        <begin position="979"/>
        <end position="988"/>
    </location>
</feature>
<dbReference type="Pfam" id="PF20168">
    <property type="entry name" value="PDS5"/>
    <property type="match status" value="1"/>
</dbReference>
<dbReference type="PANTHER" id="PTHR12663:SF3">
    <property type="entry name" value="SISTER CHROMATID COHESION PROTEIN PDS5 HOMOLOG C"/>
    <property type="match status" value="1"/>
</dbReference>
<feature type="region of interest" description="Disordered" evidence="8">
    <location>
        <begin position="474"/>
        <end position="572"/>
    </location>
</feature>
<feature type="compositionally biased region" description="Basic residues" evidence="8">
    <location>
        <begin position="486"/>
        <end position="503"/>
    </location>
</feature>
<protein>
    <submittedName>
        <fullName evidence="9">Uncharacterized protein</fullName>
    </submittedName>
</protein>
<evidence type="ECO:0000256" key="8">
    <source>
        <dbReference type="SAM" id="MobiDB-lite"/>
    </source>
</evidence>
<keyword evidence="5" id="KW-0234">DNA repair</keyword>
<feature type="compositionally biased region" description="Basic residues" evidence="8">
    <location>
        <begin position="605"/>
        <end position="621"/>
    </location>
</feature>
<dbReference type="PANTHER" id="PTHR12663">
    <property type="entry name" value="ANDROGEN INDUCED INHIBITOR OF PROLIFERATION AS3 / PDS5-RELATED"/>
    <property type="match status" value="1"/>
</dbReference>
<organism evidence="9 10">
    <name type="scientific">Platanthera guangdongensis</name>
    <dbReference type="NCBI Taxonomy" id="2320717"/>
    <lineage>
        <taxon>Eukaryota</taxon>
        <taxon>Viridiplantae</taxon>
        <taxon>Streptophyta</taxon>
        <taxon>Embryophyta</taxon>
        <taxon>Tracheophyta</taxon>
        <taxon>Spermatophyta</taxon>
        <taxon>Magnoliopsida</taxon>
        <taxon>Liliopsida</taxon>
        <taxon>Asparagales</taxon>
        <taxon>Orchidaceae</taxon>
        <taxon>Orchidoideae</taxon>
        <taxon>Orchideae</taxon>
        <taxon>Orchidinae</taxon>
        <taxon>Platanthera</taxon>
    </lineage>
</organism>